<reference evidence="2 3" key="1">
    <citation type="submission" date="2014-07" db="EMBL/GenBank/DDBJ databases">
        <title>Genomic and transcriptomic analysis on Apis cerana provide comprehensive insights into honey bee biology.</title>
        <authorList>
            <person name="Diao Q."/>
            <person name="Sun L."/>
            <person name="Zheng H."/>
            <person name="Zheng H."/>
            <person name="Xu S."/>
            <person name="Wang S."/>
            <person name="Zeng Z."/>
            <person name="Hu F."/>
            <person name="Su S."/>
            <person name="Wu J."/>
        </authorList>
    </citation>
    <scope>NUCLEOTIDE SEQUENCE [LARGE SCALE GENOMIC DNA]</scope>
    <source>
        <tissue evidence="2">Pupae without intestine</tissue>
    </source>
</reference>
<proteinExistence type="predicted"/>
<evidence type="ECO:0000256" key="1">
    <source>
        <dbReference type="SAM" id="Coils"/>
    </source>
</evidence>
<dbReference type="Proteomes" id="UP000242457">
    <property type="component" value="Unassembled WGS sequence"/>
</dbReference>
<keyword evidence="1" id="KW-0175">Coiled coil</keyword>
<dbReference type="EMBL" id="KZ288280">
    <property type="protein sequence ID" value="PBC29622.1"/>
    <property type="molecule type" value="Genomic_DNA"/>
</dbReference>
<sequence length="227" mass="26549">MEYTLEDAFESLKDTLTERQKEVENLCDIIMNNKPIALNKTCTSEDVRKKQYKLSKSLLNKVLQEIPKDFPIPHTSDLHIEILTELENEVLNAQQLLDKMKTQLSNINEDISYLEKKKMGSEKMREALLSAEQLTDTTTYDKEHVITKRMFKNVKKDLHMVVEMLFPENQHFKDCLGNLTSAYTKGGDEMYISITPETLMFMNFLIEAGIIMYHRNDKTRVRLMDML</sequence>
<keyword evidence="3" id="KW-1185">Reference proteome</keyword>
<dbReference type="OrthoDB" id="9445768at2759"/>
<organism evidence="2 3">
    <name type="scientific">Apis cerana cerana</name>
    <name type="common">Oriental honeybee</name>
    <dbReference type="NCBI Taxonomy" id="94128"/>
    <lineage>
        <taxon>Eukaryota</taxon>
        <taxon>Metazoa</taxon>
        <taxon>Ecdysozoa</taxon>
        <taxon>Arthropoda</taxon>
        <taxon>Hexapoda</taxon>
        <taxon>Insecta</taxon>
        <taxon>Pterygota</taxon>
        <taxon>Neoptera</taxon>
        <taxon>Endopterygota</taxon>
        <taxon>Hymenoptera</taxon>
        <taxon>Apocrita</taxon>
        <taxon>Aculeata</taxon>
        <taxon>Apoidea</taxon>
        <taxon>Anthophila</taxon>
        <taxon>Apidae</taxon>
        <taxon>Apis</taxon>
    </lineage>
</organism>
<dbReference type="AlphaFoldDB" id="A0A2A3EEA7"/>
<protein>
    <submittedName>
        <fullName evidence="2">Uncharacterized protein</fullName>
    </submittedName>
</protein>
<gene>
    <name evidence="2" type="ORF">APICC_06509</name>
</gene>
<feature type="coiled-coil region" evidence="1">
    <location>
        <begin position="83"/>
        <end position="117"/>
    </location>
</feature>
<accession>A0A2A3EEA7</accession>
<evidence type="ECO:0000313" key="2">
    <source>
        <dbReference type="EMBL" id="PBC29622.1"/>
    </source>
</evidence>
<name>A0A2A3EEA7_APICC</name>
<evidence type="ECO:0000313" key="3">
    <source>
        <dbReference type="Proteomes" id="UP000242457"/>
    </source>
</evidence>